<evidence type="ECO:0000256" key="6">
    <source>
        <dbReference type="ARBA" id="ARBA00022490"/>
    </source>
</evidence>
<evidence type="ECO:0000256" key="2">
    <source>
        <dbReference type="ARBA" id="ARBA00004496"/>
    </source>
</evidence>
<dbReference type="InterPro" id="IPR000563">
    <property type="entry name" value="Flag_FliH"/>
</dbReference>
<dbReference type="OrthoDB" id="6088783at2"/>
<dbReference type="PANTHER" id="PTHR34982:SF1">
    <property type="entry name" value="FLAGELLAR ASSEMBLY PROTEIN FLIH"/>
    <property type="match status" value="1"/>
</dbReference>
<dbReference type="Proteomes" id="UP000002171">
    <property type="component" value="Unassembled WGS sequence"/>
</dbReference>
<keyword evidence="11" id="KW-0969">Cilium</keyword>
<dbReference type="GO" id="GO:0005829">
    <property type="term" value="C:cytosol"/>
    <property type="evidence" value="ECO:0007669"/>
    <property type="project" value="TreeGrafter"/>
</dbReference>
<evidence type="ECO:0000313" key="12">
    <source>
        <dbReference type="Proteomes" id="UP000002171"/>
    </source>
</evidence>
<comment type="subcellular location">
    <subcellularLocation>
        <location evidence="2">Cytoplasm</location>
    </subcellularLocation>
</comment>
<dbReference type="PANTHER" id="PTHR34982">
    <property type="entry name" value="YOP PROTEINS TRANSLOCATION PROTEIN L"/>
    <property type="match status" value="1"/>
</dbReference>
<feature type="domain" description="Flagellar assembly protein FliH/Type III secretion system HrpE" evidence="10">
    <location>
        <begin position="116"/>
        <end position="235"/>
    </location>
</feature>
<evidence type="ECO:0000256" key="9">
    <source>
        <dbReference type="ARBA" id="ARBA00023225"/>
    </source>
</evidence>
<comment type="similarity">
    <text evidence="3">Belongs to the FliH family.</text>
</comment>
<evidence type="ECO:0000256" key="7">
    <source>
        <dbReference type="ARBA" id="ARBA00022795"/>
    </source>
</evidence>
<keyword evidence="11" id="KW-0966">Cell projection</keyword>
<name>A0A7U8GRV2_NEPCE</name>
<dbReference type="EMBL" id="AAOW01000016">
    <property type="protein sequence ID" value="EAR60577.1"/>
    <property type="molecule type" value="Genomic_DNA"/>
</dbReference>
<evidence type="ECO:0000256" key="3">
    <source>
        <dbReference type="ARBA" id="ARBA00006602"/>
    </source>
</evidence>
<evidence type="ECO:0000256" key="5">
    <source>
        <dbReference type="ARBA" id="ARBA00022448"/>
    </source>
</evidence>
<keyword evidence="6" id="KW-0963">Cytoplasm</keyword>
<protein>
    <recommendedName>
        <fullName evidence="4">Flagellar assembly protein FliH</fullName>
    </recommendedName>
</protein>
<dbReference type="GO" id="GO:0044781">
    <property type="term" value="P:bacterial-type flagellum organization"/>
    <property type="evidence" value="ECO:0007669"/>
    <property type="project" value="UniProtKB-KW"/>
</dbReference>
<dbReference type="AlphaFoldDB" id="A0A7U8GRV2"/>
<keyword evidence="11" id="KW-0282">Flagellum</keyword>
<dbReference type="InterPro" id="IPR018035">
    <property type="entry name" value="Flagellar_FliH/T3SS_HrpE"/>
</dbReference>
<organism evidence="11 12">
    <name type="scientific">Neptuniibacter caesariensis</name>
    <dbReference type="NCBI Taxonomy" id="207954"/>
    <lineage>
        <taxon>Bacteria</taxon>
        <taxon>Pseudomonadati</taxon>
        <taxon>Pseudomonadota</taxon>
        <taxon>Gammaproteobacteria</taxon>
        <taxon>Oceanospirillales</taxon>
        <taxon>Oceanospirillaceae</taxon>
        <taxon>Neptuniibacter</taxon>
    </lineage>
</organism>
<evidence type="ECO:0000256" key="4">
    <source>
        <dbReference type="ARBA" id="ARBA00016507"/>
    </source>
</evidence>
<dbReference type="Pfam" id="PF02108">
    <property type="entry name" value="FliH"/>
    <property type="match status" value="1"/>
</dbReference>
<evidence type="ECO:0000313" key="11">
    <source>
        <dbReference type="EMBL" id="EAR60577.1"/>
    </source>
</evidence>
<comment type="function">
    <text evidence="1">Needed for flagellar regrowth and assembly.</text>
</comment>
<dbReference type="GO" id="GO:0003774">
    <property type="term" value="F:cytoskeletal motor activity"/>
    <property type="evidence" value="ECO:0007669"/>
    <property type="project" value="InterPro"/>
</dbReference>
<keyword evidence="7" id="KW-1005">Bacterial flagellum biogenesis</keyword>
<dbReference type="InterPro" id="IPR051472">
    <property type="entry name" value="T3SS_Stator/FliH"/>
</dbReference>
<evidence type="ECO:0000256" key="8">
    <source>
        <dbReference type="ARBA" id="ARBA00022927"/>
    </source>
</evidence>
<keyword evidence="8" id="KW-0653">Protein transport</keyword>
<accession>A0A7U8GRV2</accession>
<dbReference type="RefSeq" id="WP_007021060.1">
    <property type="nucleotide sequence ID" value="NZ_CH724125.1"/>
</dbReference>
<keyword evidence="5" id="KW-0813">Transport</keyword>
<evidence type="ECO:0000259" key="10">
    <source>
        <dbReference type="Pfam" id="PF02108"/>
    </source>
</evidence>
<proteinExistence type="inferred from homology"/>
<evidence type="ECO:0000256" key="1">
    <source>
        <dbReference type="ARBA" id="ARBA00003041"/>
    </source>
</evidence>
<gene>
    <name evidence="11" type="ORF">MED92_16975</name>
</gene>
<dbReference type="PRINTS" id="PR01003">
    <property type="entry name" value="FLGFLIH"/>
</dbReference>
<comment type="caution">
    <text evidence="11">The sequence shown here is derived from an EMBL/GenBank/DDBJ whole genome shotgun (WGS) entry which is preliminary data.</text>
</comment>
<sequence length="253" mass="27554">MSDNKEFKPIRAADAVDLVSWDLPQMSGPVSVGLQQKAGSEVTVVEEVLAAEKITVAELEEIRENARIEGLAAGLEEGRLKGIEEGRQQGQQEGYDAGYAEGLAKSDDDLKRAQSLLGQLVLEFENPLNTSASMLEACLLELVVSMSESVVQAELTERKGLLLDSIRDSLRMIPEPLGRVIIKVHPDDRAYLEPLLQVPGVAAELIPDPQVQVGGYLLEAENTIVKHEVEERFAEAVAQLKANMLTQADQGDE</sequence>
<dbReference type="GO" id="GO:0009288">
    <property type="term" value="C:bacterial-type flagellum"/>
    <property type="evidence" value="ECO:0007669"/>
    <property type="project" value="InterPro"/>
</dbReference>
<dbReference type="GO" id="GO:0015031">
    <property type="term" value="P:protein transport"/>
    <property type="evidence" value="ECO:0007669"/>
    <property type="project" value="UniProtKB-KW"/>
</dbReference>
<keyword evidence="9" id="KW-1006">Bacterial flagellum protein export</keyword>
<reference evidence="11 12" key="1">
    <citation type="submission" date="2006-02" db="EMBL/GenBank/DDBJ databases">
        <authorList>
            <person name="Pinhassi J."/>
            <person name="Pedros-Alio C."/>
            <person name="Ferriera S."/>
            <person name="Johnson J."/>
            <person name="Kravitz S."/>
            <person name="Halpern A."/>
            <person name="Remington K."/>
            <person name="Beeson K."/>
            <person name="Tran B."/>
            <person name="Rogers Y.-H."/>
            <person name="Friedman R."/>
            <person name="Venter J.C."/>
        </authorList>
    </citation>
    <scope>NUCLEOTIDE SEQUENCE [LARGE SCALE GENOMIC DNA]</scope>
    <source>
        <strain evidence="11 12">MED92</strain>
    </source>
</reference>
<dbReference type="GO" id="GO:0071973">
    <property type="term" value="P:bacterial-type flagellum-dependent cell motility"/>
    <property type="evidence" value="ECO:0007669"/>
    <property type="project" value="InterPro"/>
</dbReference>
<keyword evidence="12" id="KW-1185">Reference proteome</keyword>